<keyword evidence="2" id="KW-1185">Reference proteome</keyword>
<gene>
    <name evidence="1" type="ORF">SE17_15850</name>
</gene>
<comment type="caution">
    <text evidence="1">The sequence shown here is derived from an EMBL/GenBank/DDBJ whole genome shotgun (WGS) entry which is preliminary data.</text>
</comment>
<accession>A0A0P9HCX0</accession>
<reference evidence="1 2" key="1">
    <citation type="submission" date="2015-09" db="EMBL/GenBank/DDBJ databases">
        <title>Draft genome sequence of Kouleothrix aurantiaca JCM 19913.</title>
        <authorList>
            <person name="Hemp J."/>
        </authorList>
    </citation>
    <scope>NUCLEOTIDE SEQUENCE [LARGE SCALE GENOMIC DNA]</scope>
    <source>
        <strain evidence="1 2">COM-B</strain>
    </source>
</reference>
<protein>
    <submittedName>
        <fullName evidence="1">Uncharacterized protein</fullName>
    </submittedName>
</protein>
<dbReference type="Proteomes" id="UP000050509">
    <property type="component" value="Unassembled WGS sequence"/>
</dbReference>
<name>A0A0P9HCX0_9CHLR</name>
<dbReference type="EMBL" id="LJCR01000564">
    <property type="protein sequence ID" value="KPV52383.1"/>
    <property type="molecule type" value="Genomic_DNA"/>
</dbReference>
<evidence type="ECO:0000313" key="2">
    <source>
        <dbReference type="Proteomes" id="UP000050509"/>
    </source>
</evidence>
<dbReference type="AlphaFoldDB" id="A0A0P9HCX0"/>
<sequence length="101" mass="11608">MVLLPFLRDLLWVTTLVPTVLGSRRIVGCWLFLLSEPGLYSLVQTSQAEKPLLEGIRRIYKLTLEEMPRLIQRQSQDQGDICVVAICLGGIVNWMWHRMPS</sequence>
<proteinExistence type="predicted"/>
<evidence type="ECO:0000313" key="1">
    <source>
        <dbReference type="EMBL" id="KPV52383.1"/>
    </source>
</evidence>
<organism evidence="1 2">
    <name type="scientific">Kouleothrix aurantiaca</name>
    <dbReference type="NCBI Taxonomy" id="186479"/>
    <lineage>
        <taxon>Bacteria</taxon>
        <taxon>Bacillati</taxon>
        <taxon>Chloroflexota</taxon>
        <taxon>Chloroflexia</taxon>
        <taxon>Chloroflexales</taxon>
        <taxon>Roseiflexineae</taxon>
        <taxon>Roseiflexaceae</taxon>
        <taxon>Kouleothrix</taxon>
    </lineage>
</organism>